<proteinExistence type="predicted"/>
<gene>
    <name evidence="2" type="ORF">B0I36DRAFT_300195</name>
</gene>
<organism evidence="2 3">
    <name type="scientific">Microdochium trichocladiopsis</name>
    <dbReference type="NCBI Taxonomy" id="1682393"/>
    <lineage>
        <taxon>Eukaryota</taxon>
        <taxon>Fungi</taxon>
        <taxon>Dikarya</taxon>
        <taxon>Ascomycota</taxon>
        <taxon>Pezizomycotina</taxon>
        <taxon>Sordariomycetes</taxon>
        <taxon>Xylariomycetidae</taxon>
        <taxon>Xylariales</taxon>
        <taxon>Microdochiaceae</taxon>
        <taxon>Microdochium</taxon>
    </lineage>
</organism>
<dbReference type="OrthoDB" id="3595335at2759"/>
<protein>
    <submittedName>
        <fullName evidence="2">Uncharacterized protein</fullName>
    </submittedName>
</protein>
<evidence type="ECO:0000256" key="1">
    <source>
        <dbReference type="SAM" id="MobiDB-lite"/>
    </source>
</evidence>
<dbReference type="Pfam" id="PF12013">
    <property type="entry name" value="OrsD"/>
    <property type="match status" value="1"/>
</dbReference>
<reference evidence="2" key="1">
    <citation type="journal article" date="2021" name="Nat. Commun.">
        <title>Genetic determinants of endophytism in the Arabidopsis root mycobiome.</title>
        <authorList>
            <person name="Mesny F."/>
            <person name="Miyauchi S."/>
            <person name="Thiergart T."/>
            <person name="Pickel B."/>
            <person name="Atanasova L."/>
            <person name="Karlsson M."/>
            <person name="Huettel B."/>
            <person name="Barry K.W."/>
            <person name="Haridas S."/>
            <person name="Chen C."/>
            <person name="Bauer D."/>
            <person name="Andreopoulos W."/>
            <person name="Pangilinan J."/>
            <person name="LaButti K."/>
            <person name="Riley R."/>
            <person name="Lipzen A."/>
            <person name="Clum A."/>
            <person name="Drula E."/>
            <person name="Henrissat B."/>
            <person name="Kohler A."/>
            <person name="Grigoriev I.V."/>
            <person name="Martin F.M."/>
            <person name="Hacquard S."/>
        </authorList>
    </citation>
    <scope>NUCLEOTIDE SEQUENCE</scope>
    <source>
        <strain evidence="2">MPI-CAGE-CH-0230</strain>
    </source>
</reference>
<accession>A0A9P8XQ87</accession>
<evidence type="ECO:0000313" key="2">
    <source>
        <dbReference type="EMBL" id="KAH7010839.1"/>
    </source>
</evidence>
<sequence>MSNQLRTDSATTPDRENNPDPVLTYLQLYADLTYNVLICCRPECRHAISPDGAQVTAHLWNKHSVPLADRLGLPEHIRDHYSSVFQNPSDAALPPCGSKPHPEVQTYDGFSCRKCVFFTMSFHELTRHLSHNHLDGQTATRPRIGLLYDDVYLQSWGAGPNRRYWSVTDRKGGTVRPVPGRLAEQNPLETPKRPTFSDYDSARKDPNDRRTAISQSKPWLDRTGWPEIFE</sequence>
<feature type="region of interest" description="Disordered" evidence="1">
    <location>
        <begin position="174"/>
        <end position="230"/>
    </location>
</feature>
<dbReference type="InterPro" id="IPR022698">
    <property type="entry name" value="OrsD"/>
</dbReference>
<dbReference type="RefSeq" id="XP_046004324.1">
    <property type="nucleotide sequence ID" value="XM_046152011.1"/>
</dbReference>
<dbReference type="EMBL" id="JAGTJQ010000016">
    <property type="protein sequence ID" value="KAH7010839.1"/>
    <property type="molecule type" value="Genomic_DNA"/>
</dbReference>
<dbReference type="GeneID" id="70181557"/>
<feature type="compositionally biased region" description="Basic and acidic residues" evidence="1">
    <location>
        <begin position="200"/>
        <end position="211"/>
    </location>
</feature>
<comment type="caution">
    <text evidence="2">The sequence shown here is derived from an EMBL/GenBank/DDBJ whole genome shotgun (WGS) entry which is preliminary data.</text>
</comment>
<feature type="non-terminal residue" evidence="2">
    <location>
        <position position="230"/>
    </location>
</feature>
<dbReference type="AlphaFoldDB" id="A0A9P8XQ87"/>
<name>A0A9P8XQ87_9PEZI</name>
<evidence type="ECO:0000313" key="3">
    <source>
        <dbReference type="Proteomes" id="UP000756346"/>
    </source>
</evidence>
<dbReference type="Proteomes" id="UP000756346">
    <property type="component" value="Unassembled WGS sequence"/>
</dbReference>
<keyword evidence="3" id="KW-1185">Reference proteome</keyword>